<dbReference type="PROSITE" id="PS51257">
    <property type="entry name" value="PROKAR_LIPOPROTEIN"/>
    <property type="match status" value="1"/>
</dbReference>
<dbReference type="SUPFAM" id="SSF52833">
    <property type="entry name" value="Thioredoxin-like"/>
    <property type="match status" value="1"/>
</dbReference>
<sequence length="474" mass="55937">MKQYYLLFIILFTLVACQKNVTSEKGDYAYFGGEIINPNSDFVVLSKSEEPLDTIYLDDKNRFLYKIEDLTTGFYSFFHGGEYQIVLLEPRDSIMFRLNTMEFDESLVFTGQGAKKNNYLINMFIDSEAEYENVLKFSQLTPLEFEQKLDSLRDEKIKKLETFYAKNGDSEVFYKIAKDNINYNYYASKEIYPFAYYGHNELKNLESLPKHFYDYRKDIDYNDTLIKDYYPYNAFLRYHFDNLALAEHFKHSDDQYFKRNSLCYNLDKIKLIDSLSTDVDIKNRLLYHYAIRYVNSTENIESCDKILKEFLSRSSSEPNKRQLAYLTESLKKLKPGYDFPNIKLIDYNNSELVTSSLFKGKPTVVYFWTYAWKGHFIESHNKVIELKQKYPELKFVGININIDETKNWKNALKQYNFPFENEYQFANPHDAKDAMALNSINKVMVVDGKGKIAISNGNMFNVNFEEQLLGLLNK</sequence>
<accession>A0ABU3U8Z0</accession>
<evidence type="ECO:0000259" key="1">
    <source>
        <dbReference type="PROSITE" id="PS51352"/>
    </source>
</evidence>
<dbReference type="Pfam" id="PF13905">
    <property type="entry name" value="Thioredoxin_8"/>
    <property type="match status" value="1"/>
</dbReference>
<dbReference type="PROSITE" id="PS51352">
    <property type="entry name" value="THIOREDOXIN_2"/>
    <property type="match status" value="1"/>
</dbReference>
<feature type="domain" description="Thioredoxin" evidence="1">
    <location>
        <begin position="333"/>
        <end position="474"/>
    </location>
</feature>
<evidence type="ECO:0000313" key="2">
    <source>
        <dbReference type="EMBL" id="MDU8886882.1"/>
    </source>
</evidence>
<protein>
    <submittedName>
        <fullName evidence="2">Redoxin family protein</fullName>
    </submittedName>
</protein>
<reference evidence="2 3" key="1">
    <citation type="submission" date="2023-10" db="EMBL/GenBank/DDBJ databases">
        <title>Marimonas sp. nov. isolated from tidal mud flat.</title>
        <authorList>
            <person name="Jaincy N.J."/>
            <person name="Srinivasan S."/>
            <person name="Lee S.-S."/>
        </authorList>
    </citation>
    <scope>NUCLEOTIDE SEQUENCE [LARGE SCALE GENOMIC DNA]</scope>
    <source>
        <strain evidence="2 3">MJ-SS3</strain>
    </source>
</reference>
<dbReference type="RefSeq" id="WP_316662979.1">
    <property type="nucleotide sequence ID" value="NZ_JAWHTF010000007.1"/>
</dbReference>
<dbReference type="Proteomes" id="UP001268651">
    <property type="component" value="Unassembled WGS sequence"/>
</dbReference>
<dbReference type="PANTHER" id="PTHR42852">
    <property type="entry name" value="THIOL:DISULFIDE INTERCHANGE PROTEIN DSBE"/>
    <property type="match status" value="1"/>
</dbReference>
<dbReference type="InterPro" id="IPR036249">
    <property type="entry name" value="Thioredoxin-like_sf"/>
</dbReference>
<organism evidence="2 3">
    <name type="scientific">Gilvirhabdus luticola</name>
    <dbReference type="NCBI Taxonomy" id="3079858"/>
    <lineage>
        <taxon>Bacteria</taxon>
        <taxon>Pseudomonadati</taxon>
        <taxon>Bacteroidota</taxon>
        <taxon>Flavobacteriia</taxon>
        <taxon>Flavobacteriales</taxon>
        <taxon>Flavobacteriaceae</taxon>
        <taxon>Gilvirhabdus</taxon>
    </lineage>
</organism>
<dbReference type="InterPro" id="IPR012336">
    <property type="entry name" value="Thioredoxin-like_fold"/>
</dbReference>
<comment type="caution">
    <text evidence="2">The sequence shown here is derived from an EMBL/GenBank/DDBJ whole genome shotgun (WGS) entry which is preliminary data.</text>
</comment>
<dbReference type="Gene3D" id="3.40.30.10">
    <property type="entry name" value="Glutaredoxin"/>
    <property type="match status" value="1"/>
</dbReference>
<gene>
    <name evidence="2" type="ORF">RXV94_11975</name>
</gene>
<dbReference type="PANTHER" id="PTHR42852:SF13">
    <property type="entry name" value="PROTEIN DIPZ"/>
    <property type="match status" value="1"/>
</dbReference>
<proteinExistence type="predicted"/>
<name>A0ABU3U8Z0_9FLAO</name>
<dbReference type="InterPro" id="IPR013766">
    <property type="entry name" value="Thioredoxin_domain"/>
</dbReference>
<keyword evidence="3" id="KW-1185">Reference proteome</keyword>
<evidence type="ECO:0000313" key="3">
    <source>
        <dbReference type="Proteomes" id="UP001268651"/>
    </source>
</evidence>
<dbReference type="EMBL" id="JAWHTF010000007">
    <property type="protein sequence ID" value="MDU8886882.1"/>
    <property type="molecule type" value="Genomic_DNA"/>
</dbReference>
<dbReference type="InterPro" id="IPR050553">
    <property type="entry name" value="Thioredoxin_ResA/DsbE_sf"/>
</dbReference>